<evidence type="ECO:0008006" key="3">
    <source>
        <dbReference type="Google" id="ProtNLM"/>
    </source>
</evidence>
<keyword evidence="2" id="KW-1185">Reference proteome</keyword>
<protein>
    <recommendedName>
        <fullName evidence="3">Lipoprotein</fullName>
    </recommendedName>
</protein>
<dbReference type="Proteomes" id="UP001589683">
    <property type="component" value="Unassembled WGS sequence"/>
</dbReference>
<organism evidence="1 2">
    <name type="scientific">Pseudohalocynthiibacter aestuariivivens</name>
    <dbReference type="NCBI Taxonomy" id="1591409"/>
    <lineage>
        <taxon>Bacteria</taxon>
        <taxon>Pseudomonadati</taxon>
        <taxon>Pseudomonadota</taxon>
        <taxon>Alphaproteobacteria</taxon>
        <taxon>Rhodobacterales</taxon>
        <taxon>Paracoccaceae</taxon>
        <taxon>Pseudohalocynthiibacter</taxon>
    </lineage>
</organism>
<evidence type="ECO:0000313" key="2">
    <source>
        <dbReference type="Proteomes" id="UP001589683"/>
    </source>
</evidence>
<name>A0ABV5JIK7_9RHOB</name>
<dbReference type="EMBL" id="JBHMEA010000042">
    <property type="protein sequence ID" value="MFB9232696.1"/>
    <property type="molecule type" value="Genomic_DNA"/>
</dbReference>
<dbReference type="PROSITE" id="PS51257">
    <property type="entry name" value="PROKAR_LIPOPROTEIN"/>
    <property type="match status" value="1"/>
</dbReference>
<sequence>MRNKFWMILGFATIWVSFSGCVQLAIGAAGAVIADEVIENRTGDDGLF</sequence>
<dbReference type="RefSeq" id="WP_213890380.1">
    <property type="nucleotide sequence ID" value="NZ_JAGFNU010000010.1"/>
</dbReference>
<proteinExistence type="predicted"/>
<reference evidence="1 2" key="1">
    <citation type="submission" date="2024-09" db="EMBL/GenBank/DDBJ databases">
        <authorList>
            <person name="Sun Q."/>
            <person name="Mori K."/>
        </authorList>
    </citation>
    <scope>NUCLEOTIDE SEQUENCE [LARGE SCALE GENOMIC DNA]</scope>
    <source>
        <strain evidence="1 2">CECT 8726</strain>
    </source>
</reference>
<comment type="caution">
    <text evidence="1">The sequence shown here is derived from an EMBL/GenBank/DDBJ whole genome shotgun (WGS) entry which is preliminary data.</text>
</comment>
<evidence type="ECO:0000313" key="1">
    <source>
        <dbReference type="EMBL" id="MFB9232696.1"/>
    </source>
</evidence>
<gene>
    <name evidence="1" type="ORF">ACFFUT_12945</name>
</gene>
<accession>A0ABV5JIK7</accession>